<keyword evidence="2" id="KW-0813">Transport</keyword>
<dbReference type="GO" id="GO:0005524">
    <property type="term" value="F:ATP binding"/>
    <property type="evidence" value="ECO:0007669"/>
    <property type="project" value="UniProtKB-KW"/>
</dbReference>
<evidence type="ECO:0000256" key="1">
    <source>
        <dbReference type="ARBA" id="ARBA00005417"/>
    </source>
</evidence>
<dbReference type="InterPro" id="IPR030660">
    <property type="entry name" value="ABC_branched_ATPase_LivF/BraG"/>
</dbReference>
<dbReference type="GO" id="GO:0015658">
    <property type="term" value="F:branched-chain amino acid transmembrane transporter activity"/>
    <property type="evidence" value="ECO:0007669"/>
    <property type="project" value="InterPro"/>
</dbReference>
<dbReference type="Gene3D" id="3.40.50.300">
    <property type="entry name" value="P-loop containing nucleotide triphosphate hydrolases"/>
    <property type="match status" value="1"/>
</dbReference>
<comment type="caution">
    <text evidence="8">The sequence shown here is derived from an EMBL/GenBank/DDBJ whole genome shotgun (WGS) entry which is preliminary data.</text>
</comment>
<reference evidence="8 9" key="1">
    <citation type="submission" date="2020-07" db="EMBL/GenBank/DDBJ databases">
        <title>Genomic Encyclopedia of Type Strains, Phase IV (KMG-V): Genome sequencing to study the core and pangenomes of soil and plant-associated prokaryotes.</title>
        <authorList>
            <person name="Whitman W."/>
        </authorList>
    </citation>
    <scope>NUCLEOTIDE SEQUENCE [LARGE SCALE GENOMIC DNA]</scope>
    <source>
        <strain evidence="8 9">SAS40</strain>
    </source>
</reference>
<dbReference type="PANTHER" id="PTHR43820">
    <property type="entry name" value="HIGH-AFFINITY BRANCHED-CHAIN AMINO ACID TRANSPORT ATP-BINDING PROTEIN LIVF"/>
    <property type="match status" value="1"/>
</dbReference>
<dbReference type="InterPro" id="IPR017871">
    <property type="entry name" value="ABC_transporter-like_CS"/>
</dbReference>
<evidence type="ECO:0000256" key="4">
    <source>
        <dbReference type="ARBA" id="ARBA00022741"/>
    </source>
</evidence>
<keyword evidence="4" id="KW-0547">Nucleotide-binding</keyword>
<protein>
    <submittedName>
        <fullName evidence="8">Branched-chain amino acid transport system ATP-binding protein</fullName>
    </submittedName>
</protein>
<dbReference type="GO" id="GO:0015807">
    <property type="term" value="P:L-amino acid transport"/>
    <property type="evidence" value="ECO:0007669"/>
    <property type="project" value="TreeGrafter"/>
</dbReference>
<evidence type="ECO:0000313" key="8">
    <source>
        <dbReference type="EMBL" id="NYE85310.1"/>
    </source>
</evidence>
<dbReference type="PANTHER" id="PTHR43820:SF4">
    <property type="entry name" value="HIGH-AFFINITY BRANCHED-CHAIN AMINO ACID TRANSPORT ATP-BINDING PROTEIN LIVF"/>
    <property type="match status" value="1"/>
</dbReference>
<evidence type="ECO:0000313" key="9">
    <source>
        <dbReference type="Proteomes" id="UP000542125"/>
    </source>
</evidence>
<gene>
    <name evidence="8" type="ORF">FHW18_004617</name>
</gene>
<comment type="similarity">
    <text evidence="1">Belongs to the ABC transporter superfamily.</text>
</comment>
<dbReference type="SMART" id="SM00382">
    <property type="entry name" value="AAA"/>
    <property type="match status" value="1"/>
</dbReference>
<dbReference type="PIRSF" id="PIRSF039137">
    <property type="entry name" value="ABC_branched_ATPase"/>
    <property type="match status" value="1"/>
</dbReference>
<evidence type="ECO:0000256" key="3">
    <source>
        <dbReference type="ARBA" id="ARBA00022475"/>
    </source>
</evidence>
<name>A0A7Y9IY83_9BURK</name>
<evidence type="ECO:0000256" key="2">
    <source>
        <dbReference type="ARBA" id="ARBA00022448"/>
    </source>
</evidence>
<organism evidence="8 9">
    <name type="scientific">Pigmentiphaga litoralis</name>
    <dbReference type="NCBI Taxonomy" id="516702"/>
    <lineage>
        <taxon>Bacteria</taxon>
        <taxon>Pseudomonadati</taxon>
        <taxon>Pseudomonadota</taxon>
        <taxon>Betaproteobacteria</taxon>
        <taxon>Burkholderiales</taxon>
        <taxon>Alcaligenaceae</taxon>
        <taxon>Pigmentiphaga</taxon>
    </lineage>
</organism>
<evidence type="ECO:0000259" key="7">
    <source>
        <dbReference type="PROSITE" id="PS50893"/>
    </source>
</evidence>
<evidence type="ECO:0000256" key="6">
    <source>
        <dbReference type="ARBA" id="ARBA00022970"/>
    </source>
</evidence>
<dbReference type="InterPro" id="IPR052156">
    <property type="entry name" value="BCAA_Transport_ATP-bd_LivF"/>
</dbReference>
<keyword evidence="5 8" id="KW-0067">ATP-binding</keyword>
<dbReference type="PROSITE" id="PS50893">
    <property type="entry name" value="ABC_TRANSPORTER_2"/>
    <property type="match status" value="1"/>
</dbReference>
<dbReference type="InterPro" id="IPR003439">
    <property type="entry name" value="ABC_transporter-like_ATP-bd"/>
</dbReference>
<keyword evidence="6" id="KW-0029">Amino-acid transport</keyword>
<keyword evidence="9" id="KW-1185">Reference proteome</keyword>
<dbReference type="SUPFAM" id="SSF52540">
    <property type="entry name" value="P-loop containing nucleoside triphosphate hydrolases"/>
    <property type="match status" value="1"/>
</dbReference>
<sequence>MSAVLNAPGAVSGTRPAVATGTPLLEIDNLHVSYGKTAALHGVTLSVQPGEVVALIGANGAGKSTTLRAISGLLKPTRGSIRFKGKDIGGMPADRVVGLGIAQSPEERHVWSAMTVYENLTLGAYLCKSREVVQQRVGMVYHRFPRLKERHQQLAGTLSGGEQQMLAIGRALMSEPELLLLDEPSLGLSPKMADEVFDVVREINAHGVTVLLVEQNVHNALSAASRAYVFETGRVVADRDAAGLLQDPELLSAYLGG</sequence>
<dbReference type="InterPro" id="IPR003593">
    <property type="entry name" value="AAA+_ATPase"/>
</dbReference>
<dbReference type="Pfam" id="PF00005">
    <property type="entry name" value="ABC_tran"/>
    <property type="match status" value="1"/>
</dbReference>
<dbReference type="AlphaFoldDB" id="A0A7Y9IY83"/>
<dbReference type="PROSITE" id="PS00211">
    <property type="entry name" value="ABC_TRANSPORTER_1"/>
    <property type="match status" value="1"/>
</dbReference>
<dbReference type="InterPro" id="IPR027417">
    <property type="entry name" value="P-loop_NTPase"/>
</dbReference>
<dbReference type="EMBL" id="JACBYR010000002">
    <property type="protein sequence ID" value="NYE85310.1"/>
    <property type="molecule type" value="Genomic_DNA"/>
</dbReference>
<dbReference type="GO" id="GO:0016887">
    <property type="term" value="F:ATP hydrolysis activity"/>
    <property type="evidence" value="ECO:0007669"/>
    <property type="project" value="InterPro"/>
</dbReference>
<dbReference type="Proteomes" id="UP000542125">
    <property type="component" value="Unassembled WGS sequence"/>
</dbReference>
<accession>A0A7Y9IY83</accession>
<dbReference type="CDD" id="cd03224">
    <property type="entry name" value="ABC_TM1139_LivF_branched"/>
    <property type="match status" value="1"/>
</dbReference>
<evidence type="ECO:0000256" key="5">
    <source>
        <dbReference type="ARBA" id="ARBA00022840"/>
    </source>
</evidence>
<feature type="domain" description="ABC transporter" evidence="7">
    <location>
        <begin position="25"/>
        <end position="257"/>
    </location>
</feature>
<keyword evidence="3" id="KW-1003">Cell membrane</keyword>
<keyword evidence="3" id="KW-0472">Membrane</keyword>
<proteinExistence type="inferred from homology"/>